<evidence type="ECO:0000313" key="2">
    <source>
        <dbReference type="EMBL" id="KAH7328626.1"/>
    </source>
</evidence>
<name>A0A8K0T1W5_9HYPO</name>
<reference evidence="2" key="1">
    <citation type="journal article" date="2021" name="Nat. Commun.">
        <title>Genetic determinants of endophytism in the Arabidopsis root mycobiome.</title>
        <authorList>
            <person name="Mesny F."/>
            <person name="Miyauchi S."/>
            <person name="Thiergart T."/>
            <person name="Pickel B."/>
            <person name="Atanasova L."/>
            <person name="Karlsson M."/>
            <person name="Huettel B."/>
            <person name="Barry K.W."/>
            <person name="Haridas S."/>
            <person name="Chen C."/>
            <person name="Bauer D."/>
            <person name="Andreopoulos W."/>
            <person name="Pangilinan J."/>
            <person name="LaButti K."/>
            <person name="Riley R."/>
            <person name="Lipzen A."/>
            <person name="Clum A."/>
            <person name="Drula E."/>
            <person name="Henrissat B."/>
            <person name="Kohler A."/>
            <person name="Grigoriev I.V."/>
            <person name="Martin F.M."/>
            <person name="Hacquard S."/>
        </authorList>
    </citation>
    <scope>NUCLEOTIDE SEQUENCE</scope>
    <source>
        <strain evidence="2">MPI-CAGE-CH-0235</strain>
    </source>
</reference>
<feature type="signal peptide" evidence="1">
    <location>
        <begin position="1"/>
        <end position="33"/>
    </location>
</feature>
<protein>
    <recommendedName>
        <fullName evidence="4">Secreted protein</fullName>
    </recommendedName>
</protein>
<accession>A0A8K0T1W5</accession>
<dbReference type="AlphaFoldDB" id="A0A8K0T1W5"/>
<keyword evidence="1" id="KW-0732">Signal</keyword>
<comment type="caution">
    <text evidence="2">The sequence shown here is derived from an EMBL/GenBank/DDBJ whole genome shotgun (WGS) entry which is preliminary data.</text>
</comment>
<proteinExistence type="predicted"/>
<evidence type="ECO:0000313" key="3">
    <source>
        <dbReference type="Proteomes" id="UP000813444"/>
    </source>
</evidence>
<sequence length="74" mass="8201">MAMSRITVAKRGSYCPTRLLWFVPLALVGQCISRDFLCIPTASVGGARVQSRRWKVVSYPRPCSIHIRVAGHAT</sequence>
<feature type="chain" id="PRO_5035451250" description="Secreted protein" evidence="1">
    <location>
        <begin position="34"/>
        <end position="74"/>
    </location>
</feature>
<evidence type="ECO:0000256" key="1">
    <source>
        <dbReference type="SAM" id="SignalP"/>
    </source>
</evidence>
<keyword evidence="3" id="KW-1185">Reference proteome</keyword>
<gene>
    <name evidence="2" type="ORF">B0I35DRAFT_417916</name>
</gene>
<dbReference type="Proteomes" id="UP000813444">
    <property type="component" value="Unassembled WGS sequence"/>
</dbReference>
<dbReference type="EMBL" id="JAGPNK010000001">
    <property type="protein sequence ID" value="KAH7328626.1"/>
    <property type="molecule type" value="Genomic_DNA"/>
</dbReference>
<organism evidence="2 3">
    <name type="scientific">Stachybotrys elegans</name>
    <dbReference type="NCBI Taxonomy" id="80388"/>
    <lineage>
        <taxon>Eukaryota</taxon>
        <taxon>Fungi</taxon>
        <taxon>Dikarya</taxon>
        <taxon>Ascomycota</taxon>
        <taxon>Pezizomycotina</taxon>
        <taxon>Sordariomycetes</taxon>
        <taxon>Hypocreomycetidae</taxon>
        <taxon>Hypocreales</taxon>
        <taxon>Stachybotryaceae</taxon>
        <taxon>Stachybotrys</taxon>
    </lineage>
</organism>
<evidence type="ECO:0008006" key="4">
    <source>
        <dbReference type="Google" id="ProtNLM"/>
    </source>
</evidence>